<comment type="subunit">
    <text evidence="6">Heterooligomer composed of large and small subunits.</text>
</comment>
<dbReference type="HAMAP" id="MF_00337">
    <property type="entry name" value="Exonuc_7_S"/>
    <property type="match status" value="1"/>
</dbReference>
<evidence type="ECO:0000256" key="6">
    <source>
        <dbReference type="HAMAP-Rule" id="MF_00337"/>
    </source>
</evidence>
<dbReference type="EMBL" id="JBHZOL010000046">
    <property type="protein sequence ID" value="MFE4106014.1"/>
    <property type="molecule type" value="Genomic_DNA"/>
</dbReference>
<keyword evidence="5 6" id="KW-0269">Exonuclease</keyword>
<dbReference type="InterPro" id="IPR037004">
    <property type="entry name" value="Exonuc_VII_ssu_sf"/>
</dbReference>
<dbReference type="EC" id="3.1.11.6" evidence="6"/>
<proteinExistence type="inferred from homology"/>
<dbReference type="RefSeq" id="WP_377963358.1">
    <property type="nucleotide sequence ID" value="NZ_JBHZOL010000046.1"/>
</dbReference>
<evidence type="ECO:0000313" key="7">
    <source>
        <dbReference type="EMBL" id="MFE4106014.1"/>
    </source>
</evidence>
<dbReference type="InterPro" id="IPR003761">
    <property type="entry name" value="Exonuc_VII_S"/>
</dbReference>
<dbReference type="Gene3D" id="1.10.287.1040">
    <property type="entry name" value="Exonuclease VII, small subunit"/>
    <property type="match status" value="1"/>
</dbReference>
<protein>
    <recommendedName>
        <fullName evidence="6">Exodeoxyribonuclease 7 small subunit</fullName>
        <ecNumber evidence="6">3.1.11.6</ecNumber>
    </recommendedName>
    <alternativeName>
        <fullName evidence="6">Exodeoxyribonuclease VII small subunit</fullName>
        <shortName evidence="6">Exonuclease VII small subunit</shortName>
    </alternativeName>
</protein>
<reference evidence="7 8" key="1">
    <citation type="submission" date="2024-10" db="EMBL/GenBank/DDBJ databases">
        <authorList>
            <person name="Ratan Roy A."/>
            <person name="Morales Sandoval P.H."/>
            <person name="De Los Santos Villalobos S."/>
            <person name="Chakraborty S."/>
            <person name="Mukherjee J."/>
        </authorList>
    </citation>
    <scope>NUCLEOTIDE SEQUENCE [LARGE SCALE GENOMIC DNA]</scope>
    <source>
        <strain evidence="7 8">S1</strain>
    </source>
</reference>
<dbReference type="SUPFAM" id="SSF116842">
    <property type="entry name" value="XseB-like"/>
    <property type="match status" value="1"/>
</dbReference>
<dbReference type="Pfam" id="PF02609">
    <property type="entry name" value="Exonuc_VII_S"/>
    <property type="match status" value="1"/>
</dbReference>
<comment type="caution">
    <text evidence="7">The sequence shown here is derived from an EMBL/GenBank/DDBJ whole genome shotgun (WGS) entry which is preliminary data.</text>
</comment>
<evidence type="ECO:0000256" key="3">
    <source>
        <dbReference type="ARBA" id="ARBA00022722"/>
    </source>
</evidence>
<evidence type="ECO:0000313" key="8">
    <source>
        <dbReference type="Proteomes" id="UP001600165"/>
    </source>
</evidence>
<dbReference type="Proteomes" id="UP001600165">
    <property type="component" value="Unassembled WGS sequence"/>
</dbReference>
<evidence type="ECO:0000256" key="5">
    <source>
        <dbReference type="ARBA" id="ARBA00022839"/>
    </source>
</evidence>
<organism evidence="7 8">
    <name type="scientific">Almyronema epifaneia S1</name>
    <dbReference type="NCBI Taxonomy" id="2991925"/>
    <lineage>
        <taxon>Bacteria</taxon>
        <taxon>Bacillati</taxon>
        <taxon>Cyanobacteriota</taxon>
        <taxon>Cyanophyceae</taxon>
        <taxon>Nodosilineales</taxon>
        <taxon>Nodosilineaceae</taxon>
        <taxon>Almyronema</taxon>
        <taxon>Almyronema epifaneia</taxon>
    </lineage>
</organism>
<dbReference type="GO" id="GO:0008855">
    <property type="term" value="F:exodeoxyribonuclease VII activity"/>
    <property type="evidence" value="ECO:0007669"/>
    <property type="project" value="UniProtKB-EC"/>
</dbReference>
<comment type="subcellular location">
    <subcellularLocation>
        <location evidence="6">Cytoplasm</location>
    </subcellularLocation>
</comment>
<name>A0ABW6IF42_9CYAN</name>
<dbReference type="PIRSF" id="PIRSF006488">
    <property type="entry name" value="Exonuc_VII_S"/>
    <property type="match status" value="1"/>
</dbReference>
<gene>
    <name evidence="6 7" type="primary">xseB</name>
    <name evidence="7" type="ORF">ACFVKH_07000</name>
</gene>
<keyword evidence="8" id="KW-1185">Reference proteome</keyword>
<comment type="similarity">
    <text evidence="1 6">Belongs to the XseB family.</text>
</comment>
<accession>A0ABW6IF42</accession>
<comment type="catalytic activity">
    <reaction evidence="6">
        <text>Exonucleolytic cleavage in either 5'- to 3'- or 3'- to 5'-direction to yield nucleoside 5'-phosphates.</text>
        <dbReference type="EC" id="3.1.11.6"/>
    </reaction>
</comment>
<sequence>MKKPRATDRSADVWQYEQAVAEIEATIQQIEAGELSLAATLEQFTQAAEQLQQCKRFLAQKQQQVDLLIEALTTDEMSESL</sequence>
<keyword evidence="2 6" id="KW-0963">Cytoplasm</keyword>
<evidence type="ECO:0000256" key="2">
    <source>
        <dbReference type="ARBA" id="ARBA00022490"/>
    </source>
</evidence>
<keyword evidence="3 6" id="KW-0540">Nuclease</keyword>
<comment type="function">
    <text evidence="6">Bidirectionally degrades single-stranded DNA into large acid-insoluble oligonucleotides, which are then degraded further into small acid-soluble oligonucleotides.</text>
</comment>
<evidence type="ECO:0000256" key="4">
    <source>
        <dbReference type="ARBA" id="ARBA00022801"/>
    </source>
</evidence>
<keyword evidence="4 6" id="KW-0378">Hydrolase</keyword>
<evidence type="ECO:0000256" key="1">
    <source>
        <dbReference type="ARBA" id="ARBA00009998"/>
    </source>
</evidence>
<dbReference type="NCBIfam" id="TIGR01280">
    <property type="entry name" value="xseB"/>
    <property type="match status" value="1"/>
</dbReference>